<evidence type="ECO:0000259" key="3">
    <source>
        <dbReference type="PROSITE" id="PS50893"/>
    </source>
</evidence>
<dbReference type="PROSITE" id="PS50893">
    <property type="entry name" value="ABC_TRANSPORTER_2"/>
    <property type="match status" value="1"/>
</dbReference>
<gene>
    <name evidence="4" type="ORF">SAMN05444380_111101</name>
</gene>
<name>A0A1I2AKZ6_9BACT</name>
<evidence type="ECO:0000313" key="4">
    <source>
        <dbReference type="EMBL" id="SFE44684.1"/>
    </source>
</evidence>
<accession>A0A1I2AKZ6</accession>
<dbReference type="Proteomes" id="UP000181976">
    <property type="component" value="Unassembled WGS sequence"/>
</dbReference>
<dbReference type="InterPro" id="IPR015854">
    <property type="entry name" value="ABC_transpr_LolD-like"/>
</dbReference>
<dbReference type="Gene3D" id="3.40.50.300">
    <property type="entry name" value="P-loop containing nucleotide triphosphate hydrolases"/>
    <property type="match status" value="1"/>
</dbReference>
<dbReference type="EMBL" id="FONA01000011">
    <property type="protein sequence ID" value="SFE44684.1"/>
    <property type="molecule type" value="Genomic_DNA"/>
</dbReference>
<evidence type="ECO:0000256" key="1">
    <source>
        <dbReference type="ARBA" id="ARBA00022741"/>
    </source>
</evidence>
<dbReference type="InterPro" id="IPR027417">
    <property type="entry name" value="P-loop_NTPase"/>
</dbReference>
<dbReference type="PANTHER" id="PTHR24220">
    <property type="entry name" value="IMPORT ATP-BINDING PROTEIN"/>
    <property type="match status" value="1"/>
</dbReference>
<protein>
    <submittedName>
        <fullName evidence="4">ABC-type lipoprotein export system, ATPase component</fullName>
    </submittedName>
</protein>
<dbReference type="eggNOG" id="COG1136">
    <property type="taxonomic scope" value="Bacteria"/>
</dbReference>
<dbReference type="AlphaFoldDB" id="A0A1I2AKZ6"/>
<dbReference type="GO" id="GO:0005524">
    <property type="term" value="F:ATP binding"/>
    <property type="evidence" value="ECO:0007669"/>
    <property type="project" value="UniProtKB-KW"/>
</dbReference>
<dbReference type="GO" id="GO:0005886">
    <property type="term" value="C:plasma membrane"/>
    <property type="evidence" value="ECO:0007669"/>
    <property type="project" value="TreeGrafter"/>
</dbReference>
<proteinExistence type="predicted"/>
<sequence>MIHTRNLQKIYQRGEYVKYALQNINVDINEGEYLIIHGPSGSGKTTLLGLLGLIDAPSGGEIFFKGTEVGYISDRARDKIRRNRITFVFEKIHLLENLTVSENIALPLMYSSYTRKEKKQIVHRLLDRFRLTHLKRQYPSGLGNLMQQKIALARACCCSPDLILADEPCGKLSSEETDEFMELFRQLNEEGQTIVVATHSEENIKYGQRVLHLFDGHVVSHSGFVR</sequence>
<keyword evidence="5" id="KW-1185">Reference proteome</keyword>
<keyword evidence="2" id="KW-0067">ATP-binding</keyword>
<dbReference type="InterPro" id="IPR003439">
    <property type="entry name" value="ABC_transporter-like_ATP-bd"/>
</dbReference>
<keyword evidence="4" id="KW-0449">Lipoprotein</keyword>
<dbReference type="OrthoDB" id="9802264at2"/>
<dbReference type="PANTHER" id="PTHR24220:SF648">
    <property type="entry name" value="ABC TRANSPORTER ATP-BINDING PROTEIN YTRE"/>
    <property type="match status" value="1"/>
</dbReference>
<feature type="domain" description="ABC transporter" evidence="3">
    <location>
        <begin position="2"/>
        <end position="225"/>
    </location>
</feature>
<dbReference type="InParanoid" id="A0A1I2AKZ6"/>
<organism evidence="4 5">
    <name type="scientific">Thermophagus xiamenensis</name>
    <dbReference type="NCBI Taxonomy" id="385682"/>
    <lineage>
        <taxon>Bacteria</taxon>
        <taxon>Pseudomonadati</taxon>
        <taxon>Bacteroidota</taxon>
        <taxon>Bacteroidia</taxon>
        <taxon>Marinilabiliales</taxon>
        <taxon>Marinilabiliaceae</taxon>
        <taxon>Thermophagus</taxon>
    </lineage>
</organism>
<evidence type="ECO:0000313" key="5">
    <source>
        <dbReference type="Proteomes" id="UP000181976"/>
    </source>
</evidence>
<dbReference type="SMART" id="SM00382">
    <property type="entry name" value="AAA"/>
    <property type="match status" value="1"/>
</dbReference>
<dbReference type="STRING" id="385682.SAMN05444380_111101"/>
<dbReference type="SUPFAM" id="SSF52540">
    <property type="entry name" value="P-loop containing nucleoside triphosphate hydrolases"/>
    <property type="match status" value="1"/>
</dbReference>
<evidence type="ECO:0000256" key="2">
    <source>
        <dbReference type="ARBA" id="ARBA00022840"/>
    </source>
</evidence>
<dbReference type="Pfam" id="PF00005">
    <property type="entry name" value="ABC_tran"/>
    <property type="match status" value="1"/>
</dbReference>
<keyword evidence="1" id="KW-0547">Nucleotide-binding</keyword>
<dbReference type="GO" id="GO:0022857">
    <property type="term" value="F:transmembrane transporter activity"/>
    <property type="evidence" value="ECO:0007669"/>
    <property type="project" value="TreeGrafter"/>
</dbReference>
<dbReference type="InterPro" id="IPR003593">
    <property type="entry name" value="AAA+_ATPase"/>
</dbReference>
<dbReference type="GO" id="GO:0016887">
    <property type="term" value="F:ATP hydrolysis activity"/>
    <property type="evidence" value="ECO:0007669"/>
    <property type="project" value="InterPro"/>
</dbReference>
<dbReference type="RefSeq" id="WP_010526435.1">
    <property type="nucleotide sequence ID" value="NZ_AFSL01000009.1"/>
</dbReference>
<reference evidence="4 5" key="1">
    <citation type="submission" date="2016-10" db="EMBL/GenBank/DDBJ databases">
        <authorList>
            <person name="de Groot N.N."/>
        </authorList>
    </citation>
    <scope>NUCLEOTIDE SEQUENCE [LARGE SCALE GENOMIC DNA]</scope>
    <source>
        <strain evidence="4 5">DSM 19012</strain>
    </source>
</reference>